<evidence type="ECO:0000256" key="1">
    <source>
        <dbReference type="SAM" id="MobiDB-lite"/>
    </source>
</evidence>
<gene>
    <name evidence="2" type="ORF">KIN20_024453</name>
</gene>
<sequence length="56" mass="6516">MKSNAEHAFECNGTPASELLTSESDRSSSKKKKKEIHHRRKWMFWRGGSNFSRDCT</sequence>
<evidence type="ECO:0000313" key="3">
    <source>
        <dbReference type="Proteomes" id="UP001196413"/>
    </source>
</evidence>
<feature type="region of interest" description="Disordered" evidence="1">
    <location>
        <begin position="1"/>
        <end position="37"/>
    </location>
</feature>
<name>A0AAD5MTJ9_PARTN</name>
<reference evidence="2" key="1">
    <citation type="submission" date="2021-06" db="EMBL/GenBank/DDBJ databases">
        <title>Parelaphostrongylus tenuis whole genome reference sequence.</title>
        <authorList>
            <person name="Garwood T.J."/>
            <person name="Larsen P.A."/>
            <person name="Fountain-Jones N.M."/>
            <person name="Garbe J.R."/>
            <person name="Macchietto M.G."/>
            <person name="Kania S.A."/>
            <person name="Gerhold R.W."/>
            <person name="Richards J.E."/>
            <person name="Wolf T.M."/>
        </authorList>
    </citation>
    <scope>NUCLEOTIDE SEQUENCE</scope>
    <source>
        <strain evidence="2">MNPRO001-30</strain>
        <tissue evidence="2">Meninges</tissue>
    </source>
</reference>
<accession>A0AAD5MTJ9</accession>
<dbReference type="AlphaFoldDB" id="A0AAD5MTJ9"/>
<protein>
    <submittedName>
        <fullName evidence="2">Uncharacterized protein</fullName>
    </submittedName>
</protein>
<dbReference type="EMBL" id="JAHQIW010004953">
    <property type="protein sequence ID" value="KAJ1364367.1"/>
    <property type="molecule type" value="Genomic_DNA"/>
</dbReference>
<organism evidence="2 3">
    <name type="scientific">Parelaphostrongylus tenuis</name>
    <name type="common">Meningeal worm</name>
    <dbReference type="NCBI Taxonomy" id="148309"/>
    <lineage>
        <taxon>Eukaryota</taxon>
        <taxon>Metazoa</taxon>
        <taxon>Ecdysozoa</taxon>
        <taxon>Nematoda</taxon>
        <taxon>Chromadorea</taxon>
        <taxon>Rhabditida</taxon>
        <taxon>Rhabditina</taxon>
        <taxon>Rhabditomorpha</taxon>
        <taxon>Strongyloidea</taxon>
        <taxon>Metastrongylidae</taxon>
        <taxon>Parelaphostrongylus</taxon>
    </lineage>
</organism>
<dbReference type="Proteomes" id="UP001196413">
    <property type="component" value="Unassembled WGS sequence"/>
</dbReference>
<keyword evidence="3" id="KW-1185">Reference proteome</keyword>
<proteinExistence type="predicted"/>
<comment type="caution">
    <text evidence="2">The sequence shown here is derived from an EMBL/GenBank/DDBJ whole genome shotgun (WGS) entry which is preliminary data.</text>
</comment>
<evidence type="ECO:0000313" key="2">
    <source>
        <dbReference type="EMBL" id="KAJ1364367.1"/>
    </source>
</evidence>